<evidence type="ECO:0000313" key="3">
    <source>
        <dbReference type="EMBL" id="MBB5625874.1"/>
    </source>
</evidence>
<sequence length="296" mass="32079">MKEKVQLSLVQFSSEMLAPERNAERMAELVIAEADRHGAELVVFPELSNTGYVRSARDDDYARRLYAASETIPGPTTERLADAARRSGAHVVAGISQRHPRIPELLYNAAVLIDPSGALVGVQHKVHACRDEKEYYVPGDRVATYPTSLGRIGLQLCYDVRFPELARVQALDGAEIILSLWAAAVQPGRVPEGSIIARCATRAMENALFFAGCNRTGTDDGQVFFGHSAIAAPDGSTLAASGSDREEGIRATLVAEQLSAQRRYLTLFRDRRPELYAPITAPLSDPATTLSGKAST</sequence>
<proteinExistence type="predicted"/>
<organism evidence="3 4">
    <name type="scientific">Sphaerisporangium krabiense</name>
    <dbReference type="NCBI Taxonomy" id="763782"/>
    <lineage>
        <taxon>Bacteria</taxon>
        <taxon>Bacillati</taxon>
        <taxon>Actinomycetota</taxon>
        <taxon>Actinomycetes</taxon>
        <taxon>Streptosporangiales</taxon>
        <taxon>Streptosporangiaceae</taxon>
        <taxon>Sphaerisporangium</taxon>
    </lineage>
</organism>
<accession>A0A7W8Z1T5</accession>
<comment type="caution">
    <text evidence="3">The sequence shown here is derived from an EMBL/GenBank/DDBJ whole genome shotgun (WGS) entry which is preliminary data.</text>
</comment>
<dbReference type="InterPro" id="IPR003010">
    <property type="entry name" value="C-N_Hydrolase"/>
</dbReference>
<reference evidence="3 4" key="1">
    <citation type="submission" date="2020-08" db="EMBL/GenBank/DDBJ databases">
        <title>Sequencing the genomes of 1000 actinobacteria strains.</title>
        <authorList>
            <person name="Klenk H.-P."/>
        </authorList>
    </citation>
    <scope>NUCLEOTIDE SEQUENCE [LARGE SCALE GENOMIC DNA]</scope>
    <source>
        <strain evidence="3 4">DSM 45790</strain>
    </source>
</reference>
<dbReference type="SUPFAM" id="SSF56317">
    <property type="entry name" value="Carbon-nitrogen hydrolase"/>
    <property type="match status" value="1"/>
</dbReference>
<dbReference type="InterPro" id="IPR036526">
    <property type="entry name" value="C-N_Hydrolase_sf"/>
</dbReference>
<dbReference type="RefSeq" id="WP_184609389.1">
    <property type="nucleotide sequence ID" value="NZ_BOOS01000037.1"/>
</dbReference>
<evidence type="ECO:0000259" key="2">
    <source>
        <dbReference type="PROSITE" id="PS50263"/>
    </source>
</evidence>
<dbReference type="PROSITE" id="PS50263">
    <property type="entry name" value="CN_HYDROLASE"/>
    <property type="match status" value="1"/>
</dbReference>
<dbReference type="AlphaFoldDB" id="A0A7W8Z1T5"/>
<evidence type="ECO:0000313" key="4">
    <source>
        <dbReference type="Proteomes" id="UP000588112"/>
    </source>
</evidence>
<dbReference type="PANTHER" id="PTHR43674">
    <property type="entry name" value="NITRILASE C965.09-RELATED"/>
    <property type="match status" value="1"/>
</dbReference>
<dbReference type="Gene3D" id="3.60.110.10">
    <property type="entry name" value="Carbon-nitrogen hydrolase"/>
    <property type="match status" value="1"/>
</dbReference>
<dbReference type="CDD" id="cd07197">
    <property type="entry name" value="nitrilase"/>
    <property type="match status" value="1"/>
</dbReference>
<keyword evidence="1 3" id="KW-0378">Hydrolase</keyword>
<dbReference type="Pfam" id="PF00795">
    <property type="entry name" value="CN_hydrolase"/>
    <property type="match status" value="1"/>
</dbReference>
<feature type="domain" description="CN hydrolase" evidence="2">
    <location>
        <begin position="5"/>
        <end position="260"/>
    </location>
</feature>
<dbReference type="GO" id="GO:0016811">
    <property type="term" value="F:hydrolase activity, acting on carbon-nitrogen (but not peptide) bonds, in linear amides"/>
    <property type="evidence" value="ECO:0007669"/>
    <property type="project" value="TreeGrafter"/>
</dbReference>
<name>A0A7W8Z1T5_9ACTN</name>
<dbReference type="EMBL" id="JACHBR010000001">
    <property type="protein sequence ID" value="MBB5625874.1"/>
    <property type="molecule type" value="Genomic_DNA"/>
</dbReference>
<dbReference type="InterPro" id="IPR050345">
    <property type="entry name" value="Aliph_Amidase/BUP"/>
</dbReference>
<protein>
    <submittedName>
        <fullName evidence="3">Putative amidohydrolase</fullName>
    </submittedName>
</protein>
<dbReference type="Proteomes" id="UP000588112">
    <property type="component" value="Unassembled WGS sequence"/>
</dbReference>
<keyword evidence="4" id="KW-1185">Reference proteome</keyword>
<gene>
    <name evidence="3" type="ORF">BJ981_001573</name>
</gene>
<dbReference type="PANTHER" id="PTHR43674:SF2">
    <property type="entry name" value="BETA-UREIDOPROPIONASE"/>
    <property type="match status" value="1"/>
</dbReference>
<evidence type="ECO:0000256" key="1">
    <source>
        <dbReference type="ARBA" id="ARBA00022801"/>
    </source>
</evidence>